<name>A0A6G9YWZ0_9NOCA</name>
<gene>
    <name evidence="2" type="ORF">F6W96_05610</name>
</gene>
<dbReference type="EMBL" id="CP046173">
    <property type="protein sequence ID" value="QIS17869.1"/>
    <property type="molecule type" value="Genomic_DNA"/>
</dbReference>
<proteinExistence type="predicted"/>
<dbReference type="Proteomes" id="UP000500953">
    <property type="component" value="Chromosome"/>
</dbReference>
<evidence type="ECO:0000256" key="1">
    <source>
        <dbReference type="SAM" id="MobiDB-lite"/>
    </source>
</evidence>
<feature type="compositionally biased region" description="Basic residues" evidence="1">
    <location>
        <begin position="582"/>
        <end position="599"/>
    </location>
</feature>
<accession>A0A6G9YWZ0</accession>
<reference evidence="2 3" key="1">
    <citation type="journal article" date="2019" name="ACS Chem. Biol.">
        <title>Identification and Mobilization of a Cryptic Antibiotic Biosynthesis Gene Locus from a Human-Pathogenic Nocardia Isolate.</title>
        <authorList>
            <person name="Herisse M."/>
            <person name="Ishida K."/>
            <person name="Porter J.L."/>
            <person name="Howden B."/>
            <person name="Hertweck C."/>
            <person name="Stinear T.P."/>
            <person name="Pidot S.J."/>
        </authorList>
    </citation>
    <scope>NUCLEOTIDE SEQUENCE [LARGE SCALE GENOMIC DNA]</scope>
    <source>
        <strain evidence="2 3">AUSMDU00012715</strain>
    </source>
</reference>
<protein>
    <submittedName>
        <fullName evidence="2">Uncharacterized protein</fullName>
    </submittedName>
</protein>
<feature type="region of interest" description="Disordered" evidence="1">
    <location>
        <begin position="284"/>
        <end position="351"/>
    </location>
</feature>
<feature type="compositionally biased region" description="Low complexity" evidence="1">
    <location>
        <begin position="300"/>
        <end position="314"/>
    </location>
</feature>
<evidence type="ECO:0000313" key="3">
    <source>
        <dbReference type="Proteomes" id="UP000500953"/>
    </source>
</evidence>
<evidence type="ECO:0000313" key="2">
    <source>
        <dbReference type="EMBL" id="QIS17869.1"/>
    </source>
</evidence>
<feature type="region of interest" description="Disordered" evidence="1">
    <location>
        <begin position="445"/>
        <end position="642"/>
    </location>
</feature>
<sequence length="642" mass="68448">MADQEAEFRAHANSSVDDLLNYGAPGLRYWSDFLPLYTEAFGAVPGGYRVAQLEALYDQQRGMNLERLDAARQEVQAALAEADTQLDAQRGHLQRLPSVWSGGAASETAQRLLFDQVRCASGDIDTGRAAAAALEAMVTAARRAVFEKAYLTLGLLEPGQQVTIGGKSAADVRTIVAVAKAGHWIGGDQVRALKNVFPEGNLTVTTTVAGGAQVDRIDDRNDIGFGTGKLCHDACTDWLSRTFKPDVERKLETWVSGCQGTDTTIEQLYRKLAAAMNEVHETDYPIPGAVSQPRGPAQPSSPGTPGISISSPPIAAELPGTPPPQTSALSDALAAPSHSTPPLGGPDRILTQGGAALSGLIQQGSSALQQGAGLIQQGIEGTLHDVAGSAAPHDAVPQGDSPAPEDRQATAEFDIAGRHVKLEVDPDHELTLDLSEGDESKTYTATLDEHGDPIISTTVHRSPGIAPPDPTTDPAIPEHVHPIGPPRSDPKSDAPKDNPPTTPPPTTARALNSPPWAPYPPPKTAAREWNTATASPHPPTGINPGPERNSPKQAPSREPCRRHRTPGRRELPPNVPPDNRTGRNKTTHHRQRPRLHCPAHIRPPATTLTGSPQPPHRDLDRSRNPLPNSPPLRGGRHPHRRR</sequence>
<dbReference type="RefSeq" id="WP_167485219.1">
    <property type="nucleotide sequence ID" value="NZ_CP046173.1"/>
</dbReference>
<feature type="compositionally biased region" description="Pro residues" evidence="1">
    <location>
        <begin position="497"/>
        <end position="506"/>
    </location>
</feature>
<dbReference type="AlphaFoldDB" id="A0A6G9YWZ0"/>
<organism evidence="2 3">
    <name type="scientific">Nocardia terpenica</name>
    <dbReference type="NCBI Taxonomy" id="455432"/>
    <lineage>
        <taxon>Bacteria</taxon>
        <taxon>Bacillati</taxon>
        <taxon>Actinomycetota</taxon>
        <taxon>Actinomycetes</taxon>
        <taxon>Mycobacteriales</taxon>
        <taxon>Nocardiaceae</taxon>
        <taxon>Nocardia</taxon>
    </lineage>
</organism>